<keyword evidence="4" id="KW-1185">Reference proteome</keyword>
<gene>
    <name evidence="3" type="ORF">SOCG_03879</name>
</gene>
<proteinExistence type="predicted"/>
<dbReference type="Gene3D" id="3.40.50.1820">
    <property type="entry name" value="alpha/beta hydrolase"/>
    <property type="match status" value="1"/>
</dbReference>
<dbReference type="RefSeq" id="XP_013019243.1">
    <property type="nucleotide sequence ID" value="XM_013163789.1"/>
</dbReference>
<feature type="compositionally biased region" description="Low complexity" evidence="1">
    <location>
        <begin position="278"/>
        <end position="294"/>
    </location>
</feature>
<dbReference type="PANTHER" id="PTHR11614">
    <property type="entry name" value="PHOSPHOLIPASE-RELATED"/>
    <property type="match status" value="1"/>
</dbReference>
<name>S9R0E4_SCHOY</name>
<dbReference type="InterPro" id="IPR029058">
    <property type="entry name" value="AB_hydrolase_fold"/>
</dbReference>
<dbReference type="HOGENOM" id="CLU_026209_7_2_1"/>
<dbReference type="InterPro" id="IPR051044">
    <property type="entry name" value="MAG_DAG_Lipase"/>
</dbReference>
<dbReference type="OrthoDB" id="10249433at2759"/>
<dbReference type="GeneID" id="25032847"/>
<accession>S9R0E4</accession>
<dbReference type="Proteomes" id="UP000016088">
    <property type="component" value="Unassembled WGS sequence"/>
</dbReference>
<sequence length="300" mass="33826">MADLYVKDYTDTKETPVARVLFIHGFGEHANLYPEFFEFLNQRNIEVFCFDQRGFGRSKKSPKFQGCSGGWKQQLPDIDYHVQRASDTNLPLFLMGHSMGGGLSLRYGMIGDHRKNLKGVIAQAPMLQNHPDTKPGYLLYKSLSAVSRVMPNFTWNTKIMETKKGTRDQKMMDRILSDPLASSVGSLETLRDLINCSQQTLEEANQFHLPLLIAHGTDDNINLYEASQEFYEHASSRDKTFLSLPDCQHSPNIEQEPDRTLYLNQVCDWIHKHATLGNSTPTPTTSAPNATTASIVNPNA</sequence>
<dbReference type="VEuPathDB" id="FungiDB:SOCG_03879"/>
<evidence type="ECO:0000259" key="2">
    <source>
        <dbReference type="Pfam" id="PF12146"/>
    </source>
</evidence>
<feature type="region of interest" description="Disordered" evidence="1">
    <location>
        <begin position="277"/>
        <end position="300"/>
    </location>
</feature>
<dbReference type="SUPFAM" id="SSF53474">
    <property type="entry name" value="alpha/beta-Hydrolases"/>
    <property type="match status" value="1"/>
</dbReference>
<dbReference type="PRINTS" id="PR00111">
    <property type="entry name" value="ABHYDROLASE"/>
</dbReference>
<dbReference type="InterPro" id="IPR022742">
    <property type="entry name" value="Hydrolase_4"/>
</dbReference>
<organism evidence="3 4">
    <name type="scientific">Schizosaccharomyces octosporus (strain yFS286)</name>
    <name type="common">Fission yeast</name>
    <name type="synonym">Octosporomyces octosporus</name>
    <dbReference type="NCBI Taxonomy" id="483514"/>
    <lineage>
        <taxon>Eukaryota</taxon>
        <taxon>Fungi</taxon>
        <taxon>Dikarya</taxon>
        <taxon>Ascomycota</taxon>
        <taxon>Taphrinomycotina</taxon>
        <taxon>Schizosaccharomycetes</taxon>
        <taxon>Schizosaccharomycetales</taxon>
        <taxon>Schizosaccharomycetaceae</taxon>
        <taxon>Schizosaccharomyces</taxon>
    </lineage>
</organism>
<evidence type="ECO:0000256" key="1">
    <source>
        <dbReference type="SAM" id="MobiDB-lite"/>
    </source>
</evidence>
<dbReference type="eggNOG" id="KOG1455">
    <property type="taxonomic scope" value="Eukaryota"/>
</dbReference>
<keyword evidence="3" id="KW-0378">Hydrolase</keyword>
<evidence type="ECO:0000313" key="3">
    <source>
        <dbReference type="EMBL" id="EPX71945.1"/>
    </source>
</evidence>
<dbReference type="InterPro" id="IPR000073">
    <property type="entry name" value="AB_hydrolase_1"/>
</dbReference>
<feature type="domain" description="Serine aminopeptidase S33" evidence="2">
    <location>
        <begin position="16"/>
        <end position="255"/>
    </location>
</feature>
<dbReference type="GO" id="GO:0016787">
    <property type="term" value="F:hydrolase activity"/>
    <property type="evidence" value="ECO:0007669"/>
    <property type="project" value="UniProtKB-KW"/>
</dbReference>
<dbReference type="AlphaFoldDB" id="S9R0E4"/>
<dbReference type="OMA" id="QNAQNLW"/>
<reference evidence="3 4" key="1">
    <citation type="journal article" date="2011" name="Science">
        <title>Comparative functional genomics of the fission yeasts.</title>
        <authorList>
            <person name="Rhind N."/>
            <person name="Chen Z."/>
            <person name="Yassour M."/>
            <person name="Thompson D.A."/>
            <person name="Haas B.J."/>
            <person name="Habib N."/>
            <person name="Wapinski I."/>
            <person name="Roy S."/>
            <person name="Lin M.F."/>
            <person name="Heiman D.I."/>
            <person name="Young S.K."/>
            <person name="Furuya K."/>
            <person name="Guo Y."/>
            <person name="Pidoux A."/>
            <person name="Chen H.M."/>
            <person name="Robbertse B."/>
            <person name="Goldberg J.M."/>
            <person name="Aoki K."/>
            <person name="Bayne E.H."/>
            <person name="Berlin A.M."/>
            <person name="Desjardins C.A."/>
            <person name="Dobbs E."/>
            <person name="Dukaj L."/>
            <person name="Fan L."/>
            <person name="FitzGerald M.G."/>
            <person name="French C."/>
            <person name="Gujja S."/>
            <person name="Hansen K."/>
            <person name="Keifenheim D."/>
            <person name="Levin J.Z."/>
            <person name="Mosher R.A."/>
            <person name="Mueller C.A."/>
            <person name="Pfiffner J."/>
            <person name="Priest M."/>
            <person name="Russ C."/>
            <person name="Smialowska A."/>
            <person name="Swoboda P."/>
            <person name="Sykes S.M."/>
            <person name="Vaughn M."/>
            <person name="Vengrova S."/>
            <person name="Yoder R."/>
            <person name="Zeng Q."/>
            <person name="Allshire R."/>
            <person name="Baulcombe D."/>
            <person name="Birren B.W."/>
            <person name="Brown W."/>
            <person name="Ekwall K."/>
            <person name="Kellis M."/>
            <person name="Leatherwood J."/>
            <person name="Levin H."/>
            <person name="Margalit H."/>
            <person name="Martienssen R."/>
            <person name="Nieduszynski C.A."/>
            <person name="Spatafora J.W."/>
            <person name="Friedman N."/>
            <person name="Dalgaard J.Z."/>
            <person name="Baumann P."/>
            <person name="Niki H."/>
            <person name="Regev A."/>
            <person name="Nusbaum C."/>
        </authorList>
    </citation>
    <scope>NUCLEOTIDE SEQUENCE [LARGE SCALE GENOMIC DNA]</scope>
    <source>
        <strain evidence="4">yFS286</strain>
    </source>
</reference>
<evidence type="ECO:0000313" key="4">
    <source>
        <dbReference type="Proteomes" id="UP000016088"/>
    </source>
</evidence>
<dbReference type="Pfam" id="PF12146">
    <property type="entry name" value="Hydrolase_4"/>
    <property type="match status" value="1"/>
</dbReference>
<dbReference type="EMBL" id="KE503207">
    <property type="protein sequence ID" value="EPX71945.1"/>
    <property type="molecule type" value="Genomic_DNA"/>
</dbReference>
<protein>
    <submittedName>
        <fullName evidence="3">Serine hydrolase</fullName>
    </submittedName>
</protein>